<sequence length="424" mass="49070">MLVNGQTDDPLFEGLKFVYVCKKHNIDKYDSWMLKDLTIDKVFEEAGKENKEKSLSEKLEILKNIKIIKDYQTTLLYIKKISSCLFEKDEATIISSITFTEKVPKKYHSHCPATFKDDLFIKWSKMIDEKEKEMFSPIHHSTPNTSECSTASNTSLRILNSSKIDDKLPQTNIVLKQHNLNLHSSVNKPMEISKLINHQPHLALTEIDNQHTIMVLDDKNNQTITSFMNNGNLINSVNDINLNNYNSSSGKIEITDIKGFEEIDKLEKNNDKPTLSFNLVNVDNAFGYVIIRRCNQKTFETRSKCHGKTKEDLATTCLLLDVIKIVIEINDDVNIHIKNKKLLEIFKNVDTTGKFCSTSVAAKEEYAKAYVLWHEFRHKLIFYVISGEMETTFTMLLNSYITKMKHNWVNEKKDLTTNEIEYKF</sequence>
<reference evidence="2" key="1">
    <citation type="submission" date="2017-02" db="UniProtKB">
        <authorList>
            <consortium name="WormBaseParasite"/>
        </authorList>
    </citation>
    <scope>IDENTIFICATION</scope>
</reference>
<organism evidence="1 2">
    <name type="scientific">Strongyloides papillosus</name>
    <name type="common">Intestinal threadworm</name>
    <dbReference type="NCBI Taxonomy" id="174720"/>
    <lineage>
        <taxon>Eukaryota</taxon>
        <taxon>Metazoa</taxon>
        <taxon>Ecdysozoa</taxon>
        <taxon>Nematoda</taxon>
        <taxon>Chromadorea</taxon>
        <taxon>Rhabditida</taxon>
        <taxon>Tylenchina</taxon>
        <taxon>Panagrolaimomorpha</taxon>
        <taxon>Strongyloidoidea</taxon>
        <taxon>Strongyloididae</taxon>
        <taxon>Strongyloides</taxon>
    </lineage>
</organism>
<dbReference type="WBParaSite" id="SPAL_0001401000.1">
    <property type="protein sequence ID" value="SPAL_0001401000.1"/>
    <property type="gene ID" value="SPAL_0001401000"/>
</dbReference>
<protein>
    <submittedName>
        <fullName evidence="2">GLTP domain-containing protein</fullName>
    </submittedName>
</protein>
<keyword evidence="1" id="KW-1185">Reference proteome</keyword>
<accession>A0A0N5C7U8</accession>
<evidence type="ECO:0000313" key="1">
    <source>
        <dbReference type="Proteomes" id="UP000046392"/>
    </source>
</evidence>
<dbReference type="Proteomes" id="UP000046392">
    <property type="component" value="Unplaced"/>
</dbReference>
<proteinExistence type="predicted"/>
<evidence type="ECO:0000313" key="2">
    <source>
        <dbReference type="WBParaSite" id="SPAL_0001401000.1"/>
    </source>
</evidence>
<dbReference type="AlphaFoldDB" id="A0A0N5C7U8"/>
<name>A0A0N5C7U8_STREA</name>